<keyword evidence="2" id="KW-1003">Cell membrane</keyword>
<protein>
    <submittedName>
        <fullName evidence="8">Putative ABC transport system permease protein</fullName>
    </submittedName>
</protein>
<feature type="transmembrane region" description="Helical" evidence="6">
    <location>
        <begin position="793"/>
        <end position="813"/>
    </location>
</feature>
<dbReference type="PANTHER" id="PTHR30287">
    <property type="entry name" value="MEMBRANE COMPONENT OF PREDICTED ABC SUPERFAMILY METABOLITE UPTAKE TRANSPORTER"/>
    <property type="match status" value="1"/>
</dbReference>
<dbReference type="Proteomes" id="UP000245081">
    <property type="component" value="Unassembled WGS sequence"/>
</dbReference>
<feature type="transmembrane region" description="Helical" evidence="6">
    <location>
        <begin position="703"/>
        <end position="727"/>
    </location>
</feature>
<feature type="transmembrane region" description="Helical" evidence="6">
    <location>
        <begin position="416"/>
        <end position="439"/>
    </location>
</feature>
<comment type="subcellular location">
    <subcellularLocation>
        <location evidence="1">Cell membrane</location>
        <topology evidence="1">Multi-pass membrane protein</topology>
    </subcellularLocation>
</comment>
<keyword evidence="4 6" id="KW-1133">Transmembrane helix</keyword>
<keyword evidence="9" id="KW-1185">Reference proteome</keyword>
<sequence>MNKLQFAWRLFKRNWRAGELRILAFAVVIAVAAVTAVGFFTDRVQSGLARQSNLLLAADLALVSDHPIPEDYIREAQRRGLSQAQTLHFPSMATHGTTSHLAEIKAVDPGYPLRGRLRIAAAENAAPQPTNAVPASGTVWMEPRLLTLLGVHVGDDIVLGERTFKLAAALHFEPDRGGDLFSIAPRLMMAHGDMASTGLIQYGSRVTYRLLVAGDAKAVEDYRLWLNSELKRGERVEQVSDARPEIRNVLTKARQFLGLSAMASVVLASVAMALAGMRFMARNLDACAVMRCLGASQRFILDVHLLQLVLIGLLGSLAGTALGFFAQEALSRLLAGMVLERLPSPSWLPVLHGLLTGLSVLLGVVWPLLARLRDVPALRVLRSDLPSPSMARGLAFVPAVAIIAGLMVWTAQELKLGLIALAGFAGFMALASLVAWFAMRGLRRWSRQQAGSWRFGAVNLARHPAASIATIAGFSLGLMALLLLTLVRGDLLRSWQSTLPPEAPNRFAINIQPDQLIDLQAFFQREQLPPPTFQPMVRGRLIEVNGKPLDVSKYDERARRLAEREFNLSWATQMQEDNRIVAGRWWTPQESGRPQLSLEQGIADTLGLHLGDRLTYDVAGQTIVLTITSLRKVEWDSMRANFFAVTPPGVLNDFPASYITSFYLPPQHEDVLNRLVQSFNNVTVIDVAAIIAQIRSMMDRMAYAVQFVFGFSLLAGILVLYAALAATQDARALEYTLLRVLGAKRRQMVAAMLAEFALIAALAGLVAALGASVLAWGISRYALHLPYTFNPALLAWSVGGALAVIPFAAWLGLRNTMNLPPRQLLNSV</sequence>
<feature type="transmembrane region" description="Helical" evidence="6">
    <location>
        <begin position="748"/>
        <end position="773"/>
    </location>
</feature>
<feature type="transmembrane region" description="Helical" evidence="6">
    <location>
        <begin position="256"/>
        <end position="279"/>
    </location>
</feature>
<comment type="caution">
    <text evidence="8">The sequence shown here is derived from an EMBL/GenBank/DDBJ whole genome shotgun (WGS) entry which is preliminary data.</text>
</comment>
<keyword evidence="3 6" id="KW-0812">Transmembrane</keyword>
<gene>
    <name evidence="8" type="primary">ybbP</name>
    <name evidence="8" type="ORF">NMK_3569</name>
</gene>
<dbReference type="InterPro" id="IPR038766">
    <property type="entry name" value="Membrane_comp_ABC_pdt"/>
</dbReference>
<organism evidence="8 9">
    <name type="scientific">Novimethylophilus kurashikiensis</name>
    <dbReference type="NCBI Taxonomy" id="1825523"/>
    <lineage>
        <taxon>Bacteria</taxon>
        <taxon>Pseudomonadati</taxon>
        <taxon>Pseudomonadota</taxon>
        <taxon>Betaproteobacteria</taxon>
        <taxon>Nitrosomonadales</taxon>
        <taxon>Methylophilaceae</taxon>
        <taxon>Novimethylophilus</taxon>
    </lineage>
</organism>
<feature type="transmembrane region" description="Helical" evidence="6">
    <location>
        <begin position="20"/>
        <end position="40"/>
    </location>
</feature>
<reference evidence="8 9" key="1">
    <citation type="journal article" date="2018" name="Environ. Microbiol.">
        <title>Isolation and genomic characterization of Novimethylophilus kurashikiensis gen. nov. sp. nov., a new lanthanide-dependent methylotrophic species of Methylophilaceae.</title>
        <authorList>
            <person name="Lv H."/>
            <person name="Sahin N."/>
            <person name="Tani A."/>
        </authorList>
    </citation>
    <scope>NUCLEOTIDE SEQUENCE [LARGE SCALE GENOMIC DNA]</scope>
    <source>
        <strain evidence="8 9">La2-4</strain>
    </source>
</reference>
<evidence type="ECO:0000256" key="5">
    <source>
        <dbReference type="ARBA" id="ARBA00023136"/>
    </source>
</evidence>
<keyword evidence="5 6" id="KW-0472">Membrane</keyword>
<feature type="domain" description="ABC3 transporter permease C-terminal" evidence="7">
    <location>
        <begin position="707"/>
        <end position="821"/>
    </location>
</feature>
<proteinExistence type="predicted"/>
<dbReference type="Pfam" id="PF02687">
    <property type="entry name" value="FtsX"/>
    <property type="match status" value="2"/>
</dbReference>
<feature type="domain" description="ABC3 transporter permease C-terminal" evidence="7">
    <location>
        <begin position="263"/>
        <end position="372"/>
    </location>
</feature>
<dbReference type="RefSeq" id="WP_109017094.1">
    <property type="nucleotide sequence ID" value="NZ_BDOQ01000023.1"/>
</dbReference>
<dbReference type="GO" id="GO:0005886">
    <property type="term" value="C:plasma membrane"/>
    <property type="evidence" value="ECO:0007669"/>
    <property type="project" value="UniProtKB-SubCell"/>
</dbReference>
<dbReference type="InterPro" id="IPR003838">
    <property type="entry name" value="ABC3_permease_C"/>
</dbReference>
<dbReference type="PANTHER" id="PTHR30287:SF1">
    <property type="entry name" value="INNER MEMBRANE PROTEIN"/>
    <property type="match status" value="1"/>
</dbReference>
<dbReference type="EMBL" id="BDOQ01000023">
    <property type="protein sequence ID" value="GBG15949.1"/>
    <property type="molecule type" value="Genomic_DNA"/>
</dbReference>
<feature type="transmembrane region" description="Helical" evidence="6">
    <location>
        <begin position="460"/>
        <end position="487"/>
    </location>
</feature>
<feature type="transmembrane region" description="Helical" evidence="6">
    <location>
        <begin position="390"/>
        <end position="410"/>
    </location>
</feature>
<evidence type="ECO:0000256" key="1">
    <source>
        <dbReference type="ARBA" id="ARBA00004651"/>
    </source>
</evidence>
<feature type="transmembrane region" description="Helical" evidence="6">
    <location>
        <begin position="346"/>
        <end position="369"/>
    </location>
</feature>
<evidence type="ECO:0000313" key="9">
    <source>
        <dbReference type="Proteomes" id="UP000245081"/>
    </source>
</evidence>
<evidence type="ECO:0000313" key="8">
    <source>
        <dbReference type="EMBL" id="GBG15949.1"/>
    </source>
</evidence>
<evidence type="ECO:0000256" key="2">
    <source>
        <dbReference type="ARBA" id="ARBA00022475"/>
    </source>
</evidence>
<evidence type="ECO:0000259" key="7">
    <source>
        <dbReference type="Pfam" id="PF02687"/>
    </source>
</evidence>
<evidence type="ECO:0000256" key="3">
    <source>
        <dbReference type="ARBA" id="ARBA00022692"/>
    </source>
</evidence>
<evidence type="ECO:0000256" key="6">
    <source>
        <dbReference type="SAM" id="Phobius"/>
    </source>
</evidence>
<feature type="transmembrane region" description="Helical" evidence="6">
    <location>
        <begin position="299"/>
        <end position="326"/>
    </location>
</feature>
<dbReference type="OrthoDB" id="5292592at2"/>
<accession>A0A2R5FE10</accession>
<dbReference type="AlphaFoldDB" id="A0A2R5FE10"/>
<evidence type="ECO:0000256" key="4">
    <source>
        <dbReference type="ARBA" id="ARBA00022989"/>
    </source>
</evidence>
<name>A0A2R5FE10_9PROT</name>